<evidence type="ECO:0000313" key="2">
    <source>
        <dbReference type="EMBL" id="KAI1729237.1"/>
    </source>
</evidence>
<dbReference type="Proteomes" id="UP001201812">
    <property type="component" value="Unassembled WGS sequence"/>
</dbReference>
<feature type="region of interest" description="Disordered" evidence="1">
    <location>
        <begin position="1"/>
        <end position="24"/>
    </location>
</feature>
<reference evidence="2" key="1">
    <citation type="submission" date="2022-01" db="EMBL/GenBank/DDBJ databases">
        <title>Genome Sequence Resource for Two Populations of Ditylenchus destructor, the Migratory Endoparasitic Phytonematode.</title>
        <authorList>
            <person name="Zhang H."/>
            <person name="Lin R."/>
            <person name="Xie B."/>
        </authorList>
    </citation>
    <scope>NUCLEOTIDE SEQUENCE</scope>
    <source>
        <strain evidence="2">BazhouSP</strain>
    </source>
</reference>
<proteinExistence type="predicted"/>
<gene>
    <name evidence="2" type="ORF">DdX_01466</name>
</gene>
<feature type="compositionally biased region" description="Polar residues" evidence="1">
    <location>
        <begin position="1"/>
        <end position="12"/>
    </location>
</feature>
<protein>
    <submittedName>
        <fullName evidence="2">Uncharacterized protein</fullName>
    </submittedName>
</protein>
<dbReference type="EMBL" id="JAKKPZ010000001">
    <property type="protein sequence ID" value="KAI1729237.1"/>
    <property type="molecule type" value="Genomic_DNA"/>
</dbReference>
<dbReference type="AlphaFoldDB" id="A0AAD4NFN9"/>
<comment type="caution">
    <text evidence="2">The sequence shown here is derived from an EMBL/GenBank/DDBJ whole genome shotgun (WGS) entry which is preliminary data.</text>
</comment>
<organism evidence="2 3">
    <name type="scientific">Ditylenchus destructor</name>
    <dbReference type="NCBI Taxonomy" id="166010"/>
    <lineage>
        <taxon>Eukaryota</taxon>
        <taxon>Metazoa</taxon>
        <taxon>Ecdysozoa</taxon>
        <taxon>Nematoda</taxon>
        <taxon>Chromadorea</taxon>
        <taxon>Rhabditida</taxon>
        <taxon>Tylenchina</taxon>
        <taxon>Tylenchomorpha</taxon>
        <taxon>Sphaerularioidea</taxon>
        <taxon>Anguinidae</taxon>
        <taxon>Anguininae</taxon>
        <taxon>Ditylenchus</taxon>
    </lineage>
</organism>
<evidence type="ECO:0000313" key="3">
    <source>
        <dbReference type="Proteomes" id="UP001201812"/>
    </source>
</evidence>
<name>A0AAD4NFN9_9BILA</name>
<evidence type="ECO:0000256" key="1">
    <source>
        <dbReference type="SAM" id="MobiDB-lite"/>
    </source>
</evidence>
<accession>A0AAD4NFN9</accession>
<feature type="region of interest" description="Disordered" evidence="1">
    <location>
        <begin position="55"/>
        <end position="84"/>
    </location>
</feature>
<keyword evidence="3" id="KW-1185">Reference proteome</keyword>
<sequence>MRPTLSLSSPTIPKSRRRERNLERNIKPISQPFVTQPEIDWLKNTHKEETDATFFGPVTDTTRNRGSAVDGETREMRDISQQTK</sequence>